<dbReference type="Pfam" id="PF00498">
    <property type="entry name" value="FHA"/>
    <property type="match status" value="1"/>
</dbReference>
<feature type="transmembrane region" description="Helical" evidence="2">
    <location>
        <begin position="283"/>
        <end position="304"/>
    </location>
</feature>
<keyword evidence="5" id="KW-1185">Reference proteome</keyword>
<gene>
    <name evidence="4" type="ORF">GC096_13495</name>
</gene>
<protein>
    <submittedName>
        <fullName evidence="4">FHA domain-containing protein</fullName>
    </submittedName>
</protein>
<dbReference type="InterPro" id="IPR050923">
    <property type="entry name" value="Cell_Proc_Reg/RNA_Proc"/>
</dbReference>
<keyword evidence="2" id="KW-0472">Membrane</keyword>
<comment type="caution">
    <text evidence="4">The sequence shown here is derived from an EMBL/GenBank/DDBJ whole genome shotgun (WGS) entry which is preliminary data.</text>
</comment>
<dbReference type="PROSITE" id="PS50006">
    <property type="entry name" value="FHA_DOMAIN"/>
    <property type="match status" value="1"/>
</dbReference>
<dbReference type="RefSeq" id="WP_171630786.1">
    <property type="nucleotide sequence ID" value="NZ_WHNY01000040.1"/>
</dbReference>
<organism evidence="4 5">
    <name type="scientific">Paenibacillus plantarum</name>
    <dbReference type="NCBI Taxonomy" id="2654975"/>
    <lineage>
        <taxon>Bacteria</taxon>
        <taxon>Bacillati</taxon>
        <taxon>Bacillota</taxon>
        <taxon>Bacilli</taxon>
        <taxon>Bacillales</taxon>
        <taxon>Paenibacillaceae</taxon>
        <taxon>Paenibacillus</taxon>
    </lineage>
</organism>
<evidence type="ECO:0000313" key="5">
    <source>
        <dbReference type="Proteomes" id="UP000653578"/>
    </source>
</evidence>
<dbReference type="InterPro" id="IPR045962">
    <property type="entry name" value="DUF6382"/>
</dbReference>
<feature type="region of interest" description="Disordered" evidence="1">
    <location>
        <begin position="314"/>
        <end position="342"/>
    </location>
</feature>
<dbReference type="CDD" id="cd00060">
    <property type="entry name" value="FHA"/>
    <property type="match status" value="1"/>
</dbReference>
<sequence length="481" mass="54604">MTQEVFGLRYEFVYRHGHLMELFKEGGLEASELSNLQVRMLEANQVPRLLPLDIHEVDSNIRLLYRLSSKRMLSHVLKVEHLSIRLLAKLMYAIVCTLDESKNYMLSEMNFVLKENFIFIGQDWSDVYLTYAPLDIAHDVDESFPSIDALLQKLILHLGEEEQVQLQAWMLTHVAKKSFHAYKEALLKLMDEPILTRETIAAIHSEPIVSPLPELGLPKAHWNRDEAIHIQPKTENPILSKPELIPLSFIPLKQRGRWMTIALIIILFAFLWQQYLAHPGASLLQIIAGITLLLGDVGFVLLLLGRPILSSRMNQNQKSSSNAHNISDPDKEVMRDDSSSDTTDPLDIQHYYQNLSLHTTMLSPSHSNATVLLGKSPKRDQVGPRLEIQVEGVSRTVSIKNEVFTIGRGDSSSRVDYVVEDVGVSRIHAEIVQTSNGFQLRDAGSTNGTFLNEFPLVTYQGYPLKDGDIVRIIRQELTFRL</sequence>
<evidence type="ECO:0000259" key="3">
    <source>
        <dbReference type="PROSITE" id="PS50006"/>
    </source>
</evidence>
<keyword evidence="2" id="KW-0812">Transmembrane</keyword>
<evidence type="ECO:0000256" key="2">
    <source>
        <dbReference type="SAM" id="Phobius"/>
    </source>
</evidence>
<dbReference type="Gene3D" id="2.60.200.20">
    <property type="match status" value="1"/>
</dbReference>
<dbReference type="SUPFAM" id="SSF49879">
    <property type="entry name" value="SMAD/FHA domain"/>
    <property type="match status" value="1"/>
</dbReference>
<dbReference type="EMBL" id="WHNY01000040">
    <property type="protein sequence ID" value="NOU65046.1"/>
    <property type="molecule type" value="Genomic_DNA"/>
</dbReference>
<feature type="compositionally biased region" description="Basic and acidic residues" evidence="1">
    <location>
        <begin position="327"/>
        <end position="338"/>
    </location>
</feature>
<dbReference type="Pfam" id="PF19909">
    <property type="entry name" value="DUF6382"/>
    <property type="match status" value="1"/>
</dbReference>
<dbReference type="Proteomes" id="UP000653578">
    <property type="component" value="Unassembled WGS sequence"/>
</dbReference>
<dbReference type="InterPro" id="IPR000253">
    <property type="entry name" value="FHA_dom"/>
</dbReference>
<name>A0ABX1XA36_9BACL</name>
<reference evidence="4 5" key="1">
    <citation type="submission" date="2019-10" db="EMBL/GenBank/DDBJ databases">
        <title>Description of Paenibacillus humi sp. nov.</title>
        <authorList>
            <person name="Carlier A."/>
            <person name="Qi S."/>
        </authorList>
    </citation>
    <scope>NUCLEOTIDE SEQUENCE [LARGE SCALE GENOMIC DNA]</scope>
    <source>
        <strain evidence="4 5">LMG 31461</strain>
    </source>
</reference>
<proteinExistence type="predicted"/>
<feature type="domain" description="FHA" evidence="3">
    <location>
        <begin position="404"/>
        <end position="456"/>
    </location>
</feature>
<dbReference type="SMART" id="SM00240">
    <property type="entry name" value="FHA"/>
    <property type="match status" value="1"/>
</dbReference>
<evidence type="ECO:0000256" key="1">
    <source>
        <dbReference type="SAM" id="MobiDB-lite"/>
    </source>
</evidence>
<evidence type="ECO:0000313" key="4">
    <source>
        <dbReference type="EMBL" id="NOU65046.1"/>
    </source>
</evidence>
<keyword evidence="2" id="KW-1133">Transmembrane helix</keyword>
<accession>A0ABX1XA36</accession>
<feature type="transmembrane region" description="Helical" evidence="2">
    <location>
        <begin position="258"/>
        <end position="277"/>
    </location>
</feature>
<dbReference type="PANTHER" id="PTHR23308">
    <property type="entry name" value="NUCLEAR INHIBITOR OF PROTEIN PHOSPHATASE-1"/>
    <property type="match status" value="1"/>
</dbReference>
<feature type="compositionally biased region" description="Polar residues" evidence="1">
    <location>
        <begin position="314"/>
        <end position="325"/>
    </location>
</feature>
<dbReference type="InterPro" id="IPR008984">
    <property type="entry name" value="SMAD_FHA_dom_sf"/>
</dbReference>